<name>A0A9J5WK31_SOLCO</name>
<dbReference type="AlphaFoldDB" id="A0A9J5WK31"/>
<protein>
    <submittedName>
        <fullName evidence="1">Uncharacterized protein</fullName>
    </submittedName>
</protein>
<accession>A0A9J5WK31</accession>
<sequence>MESEMFWKRLIQNGALGGELSINRLLTLFPKLNVLDAIGRAGTGEINTDGSRPLLELLVGILAIWLMPKLL</sequence>
<proteinExistence type="predicted"/>
<dbReference type="EMBL" id="JACXVP010000011">
    <property type="protein sequence ID" value="KAG5575749.1"/>
    <property type="molecule type" value="Genomic_DNA"/>
</dbReference>
<comment type="caution">
    <text evidence="1">The sequence shown here is derived from an EMBL/GenBank/DDBJ whole genome shotgun (WGS) entry which is preliminary data.</text>
</comment>
<evidence type="ECO:0000313" key="2">
    <source>
        <dbReference type="Proteomes" id="UP000824120"/>
    </source>
</evidence>
<organism evidence="1 2">
    <name type="scientific">Solanum commersonii</name>
    <name type="common">Commerson's wild potato</name>
    <name type="synonym">Commerson's nightshade</name>
    <dbReference type="NCBI Taxonomy" id="4109"/>
    <lineage>
        <taxon>Eukaryota</taxon>
        <taxon>Viridiplantae</taxon>
        <taxon>Streptophyta</taxon>
        <taxon>Embryophyta</taxon>
        <taxon>Tracheophyta</taxon>
        <taxon>Spermatophyta</taxon>
        <taxon>Magnoliopsida</taxon>
        <taxon>eudicotyledons</taxon>
        <taxon>Gunneridae</taxon>
        <taxon>Pentapetalae</taxon>
        <taxon>asterids</taxon>
        <taxon>lamiids</taxon>
        <taxon>Solanales</taxon>
        <taxon>Solanaceae</taxon>
        <taxon>Solanoideae</taxon>
        <taxon>Solaneae</taxon>
        <taxon>Solanum</taxon>
    </lineage>
</organism>
<dbReference type="Proteomes" id="UP000824120">
    <property type="component" value="Chromosome 11"/>
</dbReference>
<evidence type="ECO:0000313" key="1">
    <source>
        <dbReference type="EMBL" id="KAG5575749.1"/>
    </source>
</evidence>
<reference evidence="1 2" key="1">
    <citation type="submission" date="2020-09" db="EMBL/GenBank/DDBJ databases">
        <title>De no assembly of potato wild relative species, Solanum commersonii.</title>
        <authorList>
            <person name="Cho K."/>
        </authorList>
    </citation>
    <scope>NUCLEOTIDE SEQUENCE [LARGE SCALE GENOMIC DNA]</scope>
    <source>
        <strain evidence="1">LZ3.2</strain>
        <tissue evidence="1">Leaf</tissue>
    </source>
</reference>
<keyword evidence="2" id="KW-1185">Reference proteome</keyword>
<gene>
    <name evidence="1" type="ORF">H5410_055883</name>
</gene>